<dbReference type="Proteomes" id="UP001234297">
    <property type="component" value="Chromosome 3"/>
</dbReference>
<name>A0ACC2LUW5_PERAE</name>
<reference evidence="1 2" key="1">
    <citation type="journal article" date="2022" name="Hortic Res">
        <title>A haplotype resolved chromosomal level avocado genome allows analysis of novel avocado genes.</title>
        <authorList>
            <person name="Nath O."/>
            <person name="Fletcher S.J."/>
            <person name="Hayward A."/>
            <person name="Shaw L.M."/>
            <person name="Masouleh A.K."/>
            <person name="Furtado A."/>
            <person name="Henry R.J."/>
            <person name="Mitter N."/>
        </authorList>
    </citation>
    <scope>NUCLEOTIDE SEQUENCE [LARGE SCALE GENOMIC DNA]</scope>
    <source>
        <strain evidence="2">cv. Hass</strain>
    </source>
</reference>
<evidence type="ECO:0000313" key="1">
    <source>
        <dbReference type="EMBL" id="KAJ8637286.1"/>
    </source>
</evidence>
<keyword evidence="2" id="KW-1185">Reference proteome</keyword>
<proteinExistence type="predicted"/>
<sequence>MASTSKSAAAAGSSSSSAASSSSSTSAAASSSSAVASSSSSKVVVLMSMEGERFEVEDYVARESKIISNMMEDDCANNVIPVPDVKASILSKMIEWCKKHAQMKEDDNNSNKEKEKELSSWDKEFVDLDTDTLYYLLVAANYLDIKGLLDLLCQRAADMIKGKSPEQIREIFNIKNDFTPEEEEAIRKENSWAFESA</sequence>
<gene>
    <name evidence="1" type="ORF">MRB53_011553</name>
</gene>
<protein>
    <submittedName>
        <fullName evidence="1">Uncharacterized protein</fullName>
    </submittedName>
</protein>
<organism evidence="1 2">
    <name type="scientific">Persea americana</name>
    <name type="common">Avocado</name>
    <dbReference type="NCBI Taxonomy" id="3435"/>
    <lineage>
        <taxon>Eukaryota</taxon>
        <taxon>Viridiplantae</taxon>
        <taxon>Streptophyta</taxon>
        <taxon>Embryophyta</taxon>
        <taxon>Tracheophyta</taxon>
        <taxon>Spermatophyta</taxon>
        <taxon>Magnoliopsida</taxon>
        <taxon>Magnoliidae</taxon>
        <taxon>Laurales</taxon>
        <taxon>Lauraceae</taxon>
        <taxon>Persea</taxon>
    </lineage>
</organism>
<dbReference type="EMBL" id="CM056811">
    <property type="protein sequence ID" value="KAJ8637286.1"/>
    <property type="molecule type" value="Genomic_DNA"/>
</dbReference>
<accession>A0ACC2LUW5</accession>
<comment type="caution">
    <text evidence="1">The sequence shown here is derived from an EMBL/GenBank/DDBJ whole genome shotgun (WGS) entry which is preliminary data.</text>
</comment>
<evidence type="ECO:0000313" key="2">
    <source>
        <dbReference type="Proteomes" id="UP001234297"/>
    </source>
</evidence>